<dbReference type="InterPro" id="IPR001000">
    <property type="entry name" value="GH10_dom"/>
</dbReference>
<evidence type="ECO:0000256" key="5">
    <source>
        <dbReference type="SAM" id="MobiDB-lite"/>
    </source>
</evidence>
<dbReference type="PANTHER" id="PTHR31490">
    <property type="entry name" value="GLYCOSYL HYDROLASE"/>
    <property type="match status" value="1"/>
</dbReference>
<evidence type="ECO:0000313" key="7">
    <source>
        <dbReference type="EMBL" id="PPR95060.1"/>
    </source>
</evidence>
<dbReference type="Gene3D" id="3.20.20.80">
    <property type="entry name" value="Glycosidases"/>
    <property type="match status" value="1"/>
</dbReference>
<evidence type="ECO:0000256" key="3">
    <source>
        <dbReference type="ARBA" id="ARBA00023277"/>
    </source>
</evidence>
<dbReference type="GO" id="GO:0000272">
    <property type="term" value="P:polysaccharide catabolic process"/>
    <property type="evidence" value="ECO:0007669"/>
    <property type="project" value="UniProtKB-KW"/>
</dbReference>
<evidence type="ECO:0000256" key="2">
    <source>
        <dbReference type="ARBA" id="ARBA00022801"/>
    </source>
</evidence>
<feature type="region of interest" description="Disordered" evidence="5">
    <location>
        <begin position="46"/>
        <end position="65"/>
    </location>
</feature>
<dbReference type="OrthoDB" id="1722846at2759"/>
<organism evidence="7 8">
    <name type="scientific">Gossypium barbadense</name>
    <name type="common">Sea Island cotton</name>
    <name type="synonym">Hibiscus barbadensis</name>
    <dbReference type="NCBI Taxonomy" id="3634"/>
    <lineage>
        <taxon>Eukaryota</taxon>
        <taxon>Viridiplantae</taxon>
        <taxon>Streptophyta</taxon>
        <taxon>Embryophyta</taxon>
        <taxon>Tracheophyta</taxon>
        <taxon>Spermatophyta</taxon>
        <taxon>Magnoliopsida</taxon>
        <taxon>eudicotyledons</taxon>
        <taxon>Gunneridae</taxon>
        <taxon>Pentapetalae</taxon>
        <taxon>rosids</taxon>
        <taxon>malvids</taxon>
        <taxon>Malvales</taxon>
        <taxon>Malvaceae</taxon>
        <taxon>Malvoideae</taxon>
        <taxon>Gossypium</taxon>
    </lineage>
</organism>
<sequence>MNWTMRRWWLSRWILVTWRDIISNVLRVLLLSGLREAVLRRGSSVENPEVPSQLSHIGPDRDDPSPVPLHLVANGEGNKVGEMACRYLKDGGRADALERLGSSVAEAGTRALLDANAQQCVECFPLYYQSHCTGLDSGQPLDVLASSTDWLTLFGAITAWIKIQCANSALIRASLKTENRTYNCIGTVLAKNGCWSFLKGGFVLDSPSNLALLLFQNSDDRDIDITIDSSSLQPFTDQEWRFNQQFMINTSKEACCNNTCLRSTSTHHSWEFAVSAVFENELKWYATEPDQGKTNYTLADQMLEFVRAHQIIARGHNIFWEDPKYTPA</sequence>
<feature type="domain" description="GH10" evidence="6">
    <location>
        <begin position="226"/>
        <end position="328"/>
    </location>
</feature>
<evidence type="ECO:0000256" key="1">
    <source>
        <dbReference type="ARBA" id="ARBA00007495"/>
    </source>
</evidence>
<dbReference type="PANTHER" id="PTHR31490:SF3">
    <property type="entry name" value="GLYCOSYL HYDROLASE FAMILY 10 PROTEIN"/>
    <property type="match status" value="1"/>
</dbReference>
<dbReference type="InterPro" id="IPR044846">
    <property type="entry name" value="GH10"/>
</dbReference>
<accession>A0A2P5WVD8</accession>
<dbReference type="SUPFAM" id="SSF51445">
    <property type="entry name" value="(Trans)glycosidases"/>
    <property type="match status" value="1"/>
</dbReference>
<dbReference type="InterPro" id="IPR017853">
    <property type="entry name" value="GH"/>
</dbReference>
<dbReference type="Pfam" id="PF00331">
    <property type="entry name" value="Glyco_hydro_10"/>
    <property type="match status" value="1"/>
</dbReference>
<keyword evidence="4" id="KW-0624">Polysaccharide degradation</keyword>
<proteinExistence type="inferred from homology"/>
<gene>
    <name evidence="7" type="ORF">GOBAR_AA25609</name>
</gene>
<keyword evidence="3" id="KW-0119">Carbohydrate metabolism</keyword>
<comment type="similarity">
    <text evidence="1">Belongs to the glycosyl hydrolase 10 (cellulase F) family.</text>
</comment>
<dbReference type="PROSITE" id="PS51760">
    <property type="entry name" value="GH10_2"/>
    <property type="match status" value="1"/>
</dbReference>
<dbReference type="EMBL" id="KZ666377">
    <property type="protein sequence ID" value="PPR95060.1"/>
    <property type="molecule type" value="Genomic_DNA"/>
</dbReference>
<protein>
    <recommendedName>
        <fullName evidence="6">GH10 domain-containing protein</fullName>
    </recommendedName>
</protein>
<reference evidence="7 8" key="1">
    <citation type="submission" date="2015-01" db="EMBL/GenBank/DDBJ databases">
        <title>Genome of allotetraploid Gossypium barbadense reveals genomic plasticity and fiber elongation in cotton evolution.</title>
        <authorList>
            <person name="Chen X."/>
            <person name="Liu X."/>
            <person name="Zhao B."/>
            <person name="Zheng H."/>
            <person name="Hu Y."/>
            <person name="Lu G."/>
            <person name="Yang C."/>
            <person name="Chen J."/>
            <person name="Shan C."/>
            <person name="Zhang L."/>
            <person name="Zhou Y."/>
            <person name="Wang L."/>
            <person name="Guo W."/>
            <person name="Bai Y."/>
            <person name="Ruan J."/>
            <person name="Shangguan X."/>
            <person name="Mao Y."/>
            <person name="Jiang J."/>
            <person name="Zhu Y."/>
            <person name="Lei J."/>
            <person name="Kang H."/>
            <person name="Chen S."/>
            <person name="He X."/>
            <person name="Wang R."/>
            <person name="Wang Y."/>
            <person name="Chen J."/>
            <person name="Wang L."/>
            <person name="Yu S."/>
            <person name="Wang B."/>
            <person name="Wei J."/>
            <person name="Song S."/>
            <person name="Lu X."/>
            <person name="Gao Z."/>
            <person name="Gu W."/>
            <person name="Deng X."/>
            <person name="Ma D."/>
            <person name="Wang S."/>
            <person name="Liang W."/>
            <person name="Fang L."/>
            <person name="Cai C."/>
            <person name="Zhu X."/>
            <person name="Zhou B."/>
            <person name="Zhang Y."/>
            <person name="Chen Z."/>
            <person name="Xu S."/>
            <person name="Zhu R."/>
            <person name="Wang S."/>
            <person name="Zhang T."/>
            <person name="Zhao G."/>
        </authorList>
    </citation>
    <scope>NUCLEOTIDE SEQUENCE [LARGE SCALE GENOMIC DNA]</scope>
    <source>
        <strain evidence="8">cv. Xinhai21</strain>
        <tissue evidence="7">Leaf</tissue>
    </source>
</reference>
<feature type="compositionally biased region" description="Polar residues" evidence="5">
    <location>
        <begin position="46"/>
        <end position="55"/>
    </location>
</feature>
<evidence type="ECO:0000256" key="4">
    <source>
        <dbReference type="ARBA" id="ARBA00023326"/>
    </source>
</evidence>
<evidence type="ECO:0000313" key="8">
    <source>
        <dbReference type="Proteomes" id="UP000239757"/>
    </source>
</evidence>
<dbReference type="Proteomes" id="UP000239757">
    <property type="component" value="Unassembled WGS sequence"/>
</dbReference>
<dbReference type="AlphaFoldDB" id="A0A2P5WVD8"/>
<dbReference type="GO" id="GO:0031176">
    <property type="term" value="F:endo-1,4-beta-xylanase activity"/>
    <property type="evidence" value="ECO:0007669"/>
    <property type="project" value="UniProtKB-ARBA"/>
</dbReference>
<keyword evidence="2" id="KW-0378">Hydrolase</keyword>
<name>A0A2P5WVD8_GOSBA</name>
<evidence type="ECO:0000259" key="6">
    <source>
        <dbReference type="PROSITE" id="PS51760"/>
    </source>
</evidence>